<organism evidence="5 6">
    <name type="scientific">Thiopseudomonas denitrificans</name>
    <dbReference type="NCBI Taxonomy" id="1501432"/>
    <lineage>
        <taxon>Bacteria</taxon>
        <taxon>Pseudomonadati</taxon>
        <taxon>Pseudomonadota</taxon>
        <taxon>Gammaproteobacteria</taxon>
        <taxon>Pseudomonadales</taxon>
        <taxon>Pseudomonadaceae</taxon>
        <taxon>Thiopseudomonas</taxon>
    </lineage>
</organism>
<evidence type="ECO:0000256" key="3">
    <source>
        <dbReference type="ARBA" id="ARBA00023163"/>
    </source>
</evidence>
<sequence length="145" mass="16651">MYEKHRFAMELAHVSRAWRAELDRRLVSTGLSQARWMVLLHLIRNEGTPPTQRELADLIGIESPTLARTLDTLEGMNMVQRQSCGEDRRIKRVLLTEEAREIASEIEEISRQLRSEVFNGIADEDIELCQHVFQRVLGNLAAAAR</sequence>
<reference evidence="5 6" key="1">
    <citation type="submission" date="2019-03" db="EMBL/GenBank/DDBJ databases">
        <title>Genomic Encyclopedia of Type Strains, Phase IV (KMG-IV): sequencing the most valuable type-strain genomes for metagenomic binning, comparative biology and taxonomic classification.</title>
        <authorList>
            <person name="Goeker M."/>
        </authorList>
    </citation>
    <scope>NUCLEOTIDE SEQUENCE [LARGE SCALE GENOMIC DNA]</scope>
    <source>
        <strain evidence="5 6">DSM 28679</strain>
    </source>
</reference>
<keyword evidence="1" id="KW-0805">Transcription regulation</keyword>
<dbReference type="RefSeq" id="WP_101497391.1">
    <property type="nucleotide sequence ID" value="NZ_LNJZ01000009.1"/>
</dbReference>
<keyword evidence="3" id="KW-0804">Transcription</keyword>
<dbReference type="AlphaFoldDB" id="A0A4R6TZS0"/>
<dbReference type="Proteomes" id="UP000294575">
    <property type="component" value="Unassembled WGS sequence"/>
</dbReference>
<evidence type="ECO:0000313" key="5">
    <source>
        <dbReference type="EMBL" id="TDQ39480.1"/>
    </source>
</evidence>
<dbReference type="SMART" id="SM00347">
    <property type="entry name" value="HTH_MARR"/>
    <property type="match status" value="1"/>
</dbReference>
<evidence type="ECO:0000313" key="6">
    <source>
        <dbReference type="Proteomes" id="UP000294575"/>
    </source>
</evidence>
<dbReference type="GO" id="GO:0003677">
    <property type="term" value="F:DNA binding"/>
    <property type="evidence" value="ECO:0007669"/>
    <property type="project" value="UniProtKB-KW"/>
</dbReference>
<dbReference type="SUPFAM" id="SSF46785">
    <property type="entry name" value="Winged helix' DNA-binding domain"/>
    <property type="match status" value="1"/>
</dbReference>
<name>A0A4R6TZS0_9GAMM</name>
<dbReference type="Pfam" id="PF12802">
    <property type="entry name" value="MarR_2"/>
    <property type="match status" value="1"/>
</dbReference>
<dbReference type="PANTHER" id="PTHR42756:SF1">
    <property type="entry name" value="TRANSCRIPTIONAL REPRESSOR OF EMRAB OPERON"/>
    <property type="match status" value="1"/>
</dbReference>
<evidence type="ECO:0000256" key="1">
    <source>
        <dbReference type="ARBA" id="ARBA00023015"/>
    </source>
</evidence>
<dbReference type="InterPro" id="IPR036390">
    <property type="entry name" value="WH_DNA-bd_sf"/>
</dbReference>
<dbReference type="PROSITE" id="PS50995">
    <property type="entry name" value="HTH_MARR_2"/>
    <property type="match status" value="1"/>
</dbReference>
<dbReference type="PRINTS" id="PR00598">
    <property type="entry name" value="HTHMARR"/>
</dbReference>
<dbReference type="EMBL" id="SNYK01000002">
    <property type="protein sequence ID" value="TDQ39480.1"/>
    <property type="molecule type" value="Genomic_DNA"/>
</dbReference>
<dbReference type="PANTHER" id="PTHR42756">
    <property type="entry name" value="TRANSCRIPTIONAL REGULATOR, MARR"/>
    <property type="match status" value="1"/>
</dbReference>
<keyword evidence="2" id="KW-0238">DNA-binding</keyword>
<gene>
    <name evidence="5" type="ORF">DFQ45_102174</name>
</gene>
<proteinExistence type="predicted"/>
<dbReference type="GO" id="GO:0003700">
    <property type="term" value="F:DNA-binding transcription factor activity"/>
    <property type="evidence" value="ECO:0007669"/>
    <property type="project" value="InterPro"/>
</dbReference>
<dbReference type="InterPro" id="IPR000835">
    <property type="entry name" value="HTH_MarR-typ"/>
</dbReference>
<protein>
    <submittedName>
        <fullName evidence="5">MarR family transcriptional regulator</fullName>
    </submittedName>
</protein>
<dbReference type="InterPro" id="IPR036388">
    <property type="entry name" value="WH-like_DNA-bd_sf"/>
</dbReference>
<evidence type="ECO:0000256" key="2">
    <source>
        <dbReference type="ARBA" id="ARBA00023125"/>
    </source>
</evidence>
<dbReference type="Gene3D" id="1.10.10.10">
    <property type="entry name" value="Winged helix-like DNA-binding domain superfamily/Winged helix DNA-binding domain"/>
    <property type="match status" value="1"/>
</dbReference>
<keyword evidence="6" id="KW-1185">Reference proteome</keyword>
<accession>A0A4R6TZS0</accession>
<comment type="caution">
    <text evidence="5">The sequence shown here is derived from an EMBL/GenBank/DDBJ whole genome shotgun (WGS) entry which is preliminary data.</text>
</comment>
<evidence type="ECO:0000259" key="4">
    <source>
        <dbReference type="PROSITE" id="PS50995"/>
    </source>
</evidence>
<dbReference type="OrthoDB" id="5296557at2"/>
<feature type="domain" description="HTH marR-type" evidence="4">
    <location>
        <begin position="4"/>
        <end position="138"/>
    </location>
</feature>